<evidence type="ECO:0000313" key="2">
    <source>
        <dbReference type="EMBL" id="ADQ14968.1"/>
    </source>
</evidence>
<dbReference type="HOGENOM" id="CLU_037396_0_0_9"/>
<sequence length="432" mass="49720">MVKIEKIIEDSTASKAGLKASDKIITINGQKINDYIDYLYQISEAVIDLKVKRADNTIQEFQLQRKIDEELGIEFKEIIFDGLKQCKNNCVFCFVKQQPPNMRDSLMQKDDDYRFSFLQGSFITLSNLKKSELQRIIDKRLSPLNISVHTTNPELRVKMMKNKRAAEINELLYLLKEKGIEFHTQIVLCPDYNDGQELNRTLKDLLDLYPALLSIGVVPVGITKFREGLAELRSLTEKEMNEALLQIKKWQKKSLARFGKNIIYAADEFYLKTNNKLPDYQEYADFPQLENGIGLTALFRNSFKKLSYPDVLSKKLKIAVITAELGVKAVKPIIEELNNIKNLEIDLLKIKNDFFGESVTVTGLLTAVDIEKRIKKIDKDQYQKIIIPDVVLNDENKFLDGSHCEEFKEKLKDYTIEFVGNLTELVEVIENG</sequence>
<protein>
    <recommendedName>
        <fullName evidence="1">PDZ domain-containing protein</fullName>
    </recommendedName>
</protein>
<organism evidence="2 3">
    <name type="scientific">Halanaerobium hydrogeniformans</name>
    <name type="common">Halanaerobium sp. (strain sapolanicus)</name>
    <dbReference type="NCBI Taxonomy" id="656519"/>
    <lineage>
        <taxon>Bacteria</taxon>
        <taxon>Bacillati</taxon>
        <taxon>Bacillota</taxon>
        <taxon>Clostridia</taxon>
        <taxon>Halanaerobiales</taxon>
        <taxon>Halanaerobiaceae</taxon>
        <taxon>Halanaerobium</taxon>
    </lineage>
</organism>
<dbReference type="InterPro" id="IPR036034">
    <property type="entry name" value="PDZ_sf"/>
</dbReference>
<name>E4RLQ4_HALHG</name>
<dbReference type="InterPro" id="IPR013785">
    <property type="entry name" value="Aldolase_TIM"/>
</dbReference>
<keyword evidence="3" id="KW-1185">Reference proteome</keyword>
<dbReference type="Gene3D" id="3.20.20.70">
    <property type="entry name" value="Aldolase class I"/>
    <property type="match status" value="1"/>
</dbReference>
<dbReference type="OrthoDB" id="9774724at2"/>
<dbReference type="KEGG" id="has:Halsa_1543"/>
<dbReference type="SUPFAM" id="SSF50156">
    <property type="entry name" value="PDZ domain-like"/>
    <property type="match status" value="1"/>
</dbReference>
<dbReference type="Pfam" id="PF04459">
    <property type="entry name" value="DUF512"/>
    <property type="match status" value="1"/>
</dbReference>
<evidence type="ECO:0000313" key="3">
    <source>
        <dbReference type="Proteomes" id="UP000007434"/>
    </source>
</evidence>
<dbReference type="PROSITE" id="PS50106">
    <property type="entry name" value="PDZ"/>
    <property type="match status" value="1"/>
</dbReference>
<dbReference type="InterPro" id="IPR001478">
    <property type="entry name" value="PDZ"/>
</dbReference>
<dbReference type="EMBL" id="CP002304">
    <property type="protein sequence ID" value="ADQ14968.1"/>
    <property type="molecule type" value="Genomic_DNA"/>
</dbReference>
<dbReference type="SUPFAM" id="SSF102114">
    <property type="entry name" value="Radical SAM enzymes"/>
    <property type="match status" value="1"/>
</dbReference>
<gene>
    <name evidence="2" type="ordered locus">Halsa_1543</name>
</gene>
<dbReference type="Gene3D" id="2.30.42.10">
    <property type="match status" value="1"/>
</dbReference>
<dbReference type="eggNOG" id="COG1625">
    <property type="taxonomic scope" value="Bacteria"/>
</dbReference>
<dbReference type="RefSeq" id="WP_013406045.1">
    <property type="nucleotide sequence ID" value="NC_014654.1"/>
</dbReference>
<dbReference type="Pfam" id="PF19238">
    <property type="entry name" value="Radical_SAM_2"/>
    <property type="match status" value="1"/>
</dbReference>
<dbReference type="Proteomes" id="UP000007434">
    <property type="component" value="Chromosome"/>
</dbReference>
<evidence type="ECO:0000259" key="1">
    <source>
        <dbReference type="PROSITE" id="PS50106"/>
    </source>
</evidence>
<dbReference type="InterPro" id="IPR058240">
    <property type="entry name" value="rSAM_sf"/>
</dbReference>
<dbReference type="InterPro" id="IPR045375">
    <property type="entry name" value="Put_radical_SAM-like_N"/>
</dbReference>
<reference evidence="2 3" key="2">
    <citation type="journal article" date="2011" name="J. Bacteriol.">
        <title>Complete Genome Sequence of the Haloalkaliphilic, Hydrogen Producing Halanaerobium hydrogenoformans.</title>
        <authorList>
            <person name="Brown S.D."/>
            <person name="Begemann M.B."/>
            <person name="Mormile M.R."/>
            <person name="Wall J.D."/>
            <person name="Han C.S."/>
            <person name="Goodwin L.A."/>
            <person name="Pitluck S."/>
            <person name="Land M.L."/>
            <person name="Hauser L.J."/>
            <person name="Elias D.A."/>
        </authorList>
    </citation>
    <scope>NUCLEOTIDE SEQUENCE [LARGE SCALE GENOMIC DNA]</scope>
    <source>
        <strain evidence="3">sapolanicus</strain>
    </source>
</reference>
<dbReference type="AlphaFoldDB" id="E4RLQ4"/>
<dbReference type="STRING" id="656519.Halsa_1543"/>
<dbReference type="InterPro" id="IPR007549">
    <property type="entry name" value="DUF512"/>
</dbReference>
<feature type="domain" description="PDZ" evidence="1">
    <location>
        <begin position="1"/>
        <end position="55"/>
    </location>
</feature>
<proteinExistence type="predicted"/>
<accession>E4RLQ4</accession>
<reference evidence="2 3" key="1">
    <citation type="submission" date="2010-11" db="EMBL/GenBank/DDBJ databases">
        <title>Complete sequence of Halanaerobium sp. sapolanicus.</title>
        <authorList>
            <consortium name="US DOE Joint Genome Institute"/>
            <person name="Lucas S."/>
            <person name="Copeland A."/>
            <person name="Lapidus A."/>
            <person name="Cheng J.-F."/>
            <person name="Bruce D."/>
            <person name="Goodwin L."/>
            <person name="Pitluck S."/>
            <person name="Davenport K."/>
            <person name="Detter J.C."/>
            <person name="Han C."/>
            <person name="Tapia R."/>
            <person name="Land M."/>
            <person name="Hauser L."/>
            <person name="Jeffries C."/>
            <person name="Kyrpides N."/>
            <person name="Ivanova N."/>
            <person name="Mikhailova N."/>
            <person name="Begemann M.B."/>
            <person name="Mormile M.R."/>
            <person name="Wall J.D."/>
            <person name="Elias D.A."/>
            <person name="Woyke T."/>
        </authorList>
    </citation>
    <scope>NUCLEOTIDE SEQUENCE [LARGE SCALE GENOMIC DNA]</scope>
    <source>
        <strain evidence="3">sapolanicus</strain>
    </source>
</reference>